<keyword evidence="2" id="KW-1133">Transmembrane helix</keyword>
<dbReference type="InterPro" id="IPR005158">
    <property type="entry name" value="BTAD"/>
</dbReference>
<accession>A0A7G7MCE2</accession>
<reference evidence="5 6" key="1">
    <citation type="submission" date="2020-08" db="EMBL/GenBank/DDBJ databases">
        <authorList>
            <person name="Mo P."/>
        </authorList>
    </citation>
    <scope>NUCLEOTIDE SEQUENCE [LARGE SCALE GENOMIC DNA]</scope>
    <source>
        <strain evidence="5 6">CGMCC 4.1532</strain>
    </source>
</reference>
<feature type="compositionally biased region" description="Pro residues" evidence="1">
    <location>
        <begin position="275"/>
        <end position="291"/>
    </location>
</feature>
<name>A0A7G7MCE2_9PSEU</name>
<evidence type="ECO:0000313" key="6">
    <source>
        <dbReference type="Proteomes" id="UP000515728"/>
    </source>
</evidence>
<dbReference type="CDD" id="cd00118">
    <property type="entry name" value="LysM"/>
    <property type="match status" value="1"/>
</dbReference>
<organism evidence="5 6">
    <name type="scientific">Pseudonocardia petroleophila</name>
    <dbReference type="NCBI Taxonomy" id="37331"/>
    <lineage>
        <taxon>Bacteria</taxon>
        <taxon>Bacillati</taxon>
        <taxon>Actinomycetota</taxon>
        <taxon>Actinomycetes</taxon>
        <taxon>Pseudonocardiales</taxon>
        <taxon>Pseudonocardiaceae</taxon>
        <taxon>Pseudonocardia</taxon>
    </lineage>
</organism>
<evidence type="ECO:0000256" key="1">
    <source>
        <dbReference type="SAM" id="MobiDB-lite"/>
    </source>
</evidence>
<dbReference type="SMART" id="SM00257">
    <property type="entry name" value="LysM"/>
    <property type="match status" value="2"/>
</dbReference>
<gene>
    <name evidence="5" type="ORF">H6H00_19710</name>
</gene>
<dbReference type="Proteomes" id="UP000515728">
    <property type="component" value="Chromosome"/>
</dbReference>
<feature type="domain" description="LysM" evidence="3">
    <location>
        <begin position="194"/>
        <end position="250"/>
    </location>
</feature>
<dbReference type="EMBL" id="CP060131">
    <property type="protein sequence ID" value="QNG50453.1"/>
    <property type="molecule type" value="Genomic_DNA"/>
</dbReference>
<evidence type="ECO:0000259" key="4">
    <source>
        <dbReference type="SMART" id="SM01043"/>
    </source>
</evidence>
<dbReference type="RefSeq" id="WP_185717215.1">
    <property type="nucleotide sequence ID" value="NZ_BAAAWI010000001.1"/>
</dbReference>
<proteinExistence type="predicted"/>
<feature type="region of interest" description="Disordered" evidence="1">
    <location>
        <begin position="249"/>
        <end position="311"/>
    </location>
</feature>
<dbReference type="PANTHER" id="PTHR34700:SF4">
    <property type="entry name" value="PHAGE-LIKE ELEMENT PBSX PROTEIN XKDP"/>
    <property type="match status" value="1"/>
</dbReference>
<evidence type="ECO:0000259" key="3">
    <source>
        <dbReference type="SMART" id="SM00257"/>
    </source>
</evidence>
<dbReference type="PANTHER" id="PTHR34700">
    <property type="entry name" value="POTASSIUM BINDING PROTEIN KBP"/>
    <property type="match status" value="1"/>
</dbReference>
<dbReference type="InterPro" id="IPR018392">
    <property type="entry name" value="LysM"/>
</dbReference>
<dbReference type="SMART" id="SM01043">
    <property type="entry name" value="BTAD"/>
    <property type="match status" value="1"/>
</dbReference>
<dbReference type="Pfam" id="PF01476">
    <property type="entry name" value="LysM"/>
    <property type="match status" value="1"/>
</dbReference>
<dbReference type="AlphaFoldDB" id="A0A7G7MCE2"/>
<feature type="transmembrane region" description="Helical" evidence="2">
    <location>
        <begin position="42"/>
        <end position="69"/>
    </location>
</feature>
<keyword evidence="2" id="KW-0812">Transmembrane</keyword>
<protein>
    <submittedName>
        <fullName evidence="5">LysM peptidoglycan-binding domain-containing protein</fullName>
    </submittedName>
</protein>
<feature type="domain" description="LysM" evidence="3">
    <location>
        <begin position="132"/>
        <end position="188"/>
    </location>
</feature>
<feature type="domain" description="Bacterial transcriptional activator" evidence="4">
    <location>
        <begin position="825"/>
        <end position="953"/>
    </location>
</feature>
<keyword evidence="2" id="KW-0472">Membrane</keyword>
<evidence type="ECO:0000313" key="5">
    <source>
        <dbReference type="EMBL" id="QNG50453.1"/>
    </source>
</evidence>
<dbReference type="InterPro" id="IPR052196">
    <property type="entry name" value="Bact_Kbp"/>
</dbReference>
<dbReference type="InterPro" id="IPR036779">
    <property type="entry name" value="LysM_dom_sf"/>
</dbReference>
<keyword evidence="6" id="KW-1185">Reference proteome</keyword>
<sequence length="986" mass="105583">MLFILFGVPALLWLLAQHLVATGSWSSRSDLVAMLLRPDDGTVLMAFLLLVATVVWLVLALSILAEIVAVLGRQPTRRIDLPGFRLGRTIAAALVATIVGTGPALAATPAAMVVSVSAVADEFLQLPDAGPLHVVAPRDTLWQIAESALGDPLRWREIFDLNVGRPQPDGSTLTEASSLAVGWELRLPADARDVVRVEPGDTLSALAADHLGDPGRASDLFEANRGVVQAGGPGLSDPDLLRPGWLLTIPPGLDTVEPRQTEIVPPSSGTVAPGPTAPVSPSPPVPTPAPTSSPDQPDQPDQRNSESDEDVVTPVAVVAVSAIVLGGLATALRVRRRRQQRFRPARHRIAVPTDGGGRAEWLVSQAPTDLTSVFLDAALRSLTFHKWTDTTPSLRYVVLDRGQATLALAAATAPPAPFLGVDGDTWELDGEADLPLPVSEAGGYCAPFPVLVSVATDGERALLVDLEQDVVTRVTGDRVRGAALMRHVVAELATARWAEDVEVLIVGFGHELVALDPERLRSVESLAHAIDEVELRSSANRDAVARMGVDSVRDGRLRGVAADSWLPLVLIADVDPSESDRRRLRSLTPSGVVVVVADDADYGAELYIDADARLGAIHLDDGPWRACDLSESVGAQLASVLGATDQPAEPVQPAPVFESWAEGMDEDGGLPGLASLPVEPQAEDDETPAAVDEEAVRRLRIVDHQDPHLDDDLAAWNNDDTRPPVPMIAVLGEPTVRAPGLAPQARPSWFVEVLVYLSLHPAGVTSEKALTDLWPDGRRVNTATVRHAFYGARRWAGRGWGGDAAAAFVSDMQTDSTYRLRGHLLDWDLFRRLRKRGQARYAAGHGGAVEDYEAALALIRGPVLSSLRPGGYAWLNNHDQRHDLQIPGYIVDAAHELVDIALADGDTVRARRAAERARAVDIDVAFDQPLTDLMRIAHAEDNRAELELHAALLLDARGFEVPEELAPESFAVLNALLPAGPRRARP</sequence>
<dbReference type="KEGG" id="ppel:H6H00_19710"/>
<evidence type="ECO:0000256" key="2">
    <source>
        <dbReference type="SAM" id="Phobius"/>
    </source>
</evidence>
<feature type="transmembrane region" description="Helical" evidence="2">
    <location>
        <begin position="90"/>
        <end position="114"/>
    </location>
</feature>
<dbReference type="Gene3D" id="3.10.350.10">
    <property type="entry name" value="LysM domain"/>
    <property type="match status" value="2"/>
</dbReference>